<feature type="transmembrane region" description="Helical" evidence="1">
    <location>
        <begin position="30"/>
        <end position="48"/>
    </location>
</feature>
<dbReference type="EMBL" id="SMRU01000002">
    <property type="protein sequence ID" value="TDG01435.1"/>
    <property type="molecule type" value="Genomic_DNA"/>
</dbReference>
<keyword evidence="1" id="KW-0472">Membrane</keyword>
<organism evidence="2 3">
    <name type="scientific">Arthrobacter terricola</name>
    <dbReference type="NCBI Taxonomy" id="2547396"/>
    <lineage>
        <taxon>Bacteria</taxon>
        <taxon>Bacillati</taxon>
        <taxon>Actinomycetota</taxon>
        <taxon>Actinomycetes</taxon>
        <taxon>Micrococcales</taxon>
        <taxon>Micrococcaceae</taxon>
        <taxon>Arthrobacter</taxon>
    </lineage>
</organism>
<keyword evidence="3" id="KW-1185">Reference proteome</keyword>
<dbReference type="AlphaFoldDB" id="A0A4V2ZUL2"/>
<dbReference type="InterPro" id="IPR021443">
    <property type="entry name" value="DUF3093"/>
</dbReference>
<keyword evidence="1" id="KW-1133">Transmembrane helix</keyword>
<evidence type="ECO:0000313" key="2">
    <source>
        <dbReference type="EMBL" id="TDG01435.1"/>
    </source>
</evidence>
<dbReference type="Proteomes" id="UP000295511">
    <property type="component" value="Unassembled WGS sequence"/>
</dbReference>
<sequence length="165" mass="17754">MPESIPAAPASNHSSNGADAPFTEKLWPSAWIWIVVVCLSSAGILILAPISITAGIIAALVLFAVMTSLLVLSTPLIKVDKDTVQVGRASIQREFVGSVAVFRKDEATAERGTRLNGLAYLCLRGWIDPVVRIEITDPADRTPYWLASTRRPDELLKALSDKASA</sequence>
<dbReference type="Pfam" id="PF11292">
    <property type="entry name" value="DUF3093"/>
    <property type="match status" value="1"/>
</dbReference>
<dbReference type="RefSeq" id="WP_133202695.1">
    <property type="nucleotide sequence ID" value="NZ_SMRU01000002.1"/>
</dbReference>
<reference evidence="2 3" key="1">
    <citation type="submission" date="2019-03" db="EMBL/GenBank/DDBJ databases">
        <title>Whole genome sequence of Arthrobacter sp JH1-1.</title>
        <authorList>
            <person name="Trinh H.N."/>
        </authorList>
    </citation>
    <scope>NUCLEOTIDE SEQUENCE [LARGE SCALE GENOMIC DNA]</scope>
    <source>
        <strain evidence="2 3">JH1-1</strain>
    </source>
</reference>
<name>A0A4V2ZUL2_9MICC</name>
<keyword evidence="1" id="KW-0812">Transmembrane</keyword>
<proteinExistence type="predicted"/>
<evidence type="ECO:0000256" key="1">
    <source>
        <dbReference type="SAM" id="Phobius"/>
    </source>
</evidence>
<evidence type="ECO:0000313" key="3">
    <source>
        <dbReference type="Proteomes" id="UP000295511"/>
    </source>
</evidence>
<feature type="transmembrane region" description="Helical" evidence="1">
    <location>
        <begin position="55"/>
        <end position="77"/>
    </location>
</feature>
<dbReference type="OrthoDB" id="3217020at2"/>
<gene>
    <name evidence="2" type="ORF">E1809_02820</name>
</gene>
<protein>
    <submittedName>
        <fullName evidence="2">DUF3093 domain-containing protein</fullName>
    </submittedName>
</protein>
<comment type="caution">
    <text evidence="2">The sequence shown here is derived from an EMBL/GenBank/DDBJ whole genome shotgun (WGS) entry which is preliminary data.</text>
</comment>
<accession>A0A4V2ZUL2</accession>